<keyword evidence="3" id="KW-1185">Reference proteome</keyword>
<organism evidence="2 3">
    <name type="scientific">Lasiosphaeria hispida</name>
    <dbReference type="NCBI Taxonomy" id="260671"/>
    <lineage>
        <taxon>Eukaryota</taxon>
        <taxon>Fungi</taxon>
        <taxon>Dikarya</taxon>
        <taxon>Ascomycota</taxon>
        <taxon>Pezizomycotina</taxon>
        <taxon>Sordariomycetes</taxon>
        <taxon>Sordariomycetidae</taxon>
        <taxon>Sordariales</taxon>
        <taxon>Lasiosphaeriaceae</taxon>
        <taxon>Lasiosphaeria</taxon>
    </lineage>
</organism>
<feature type="region of interest" description="Disordered" evidence="1">
    <location>
        <begin position="63"/>
        <end position="84"/>
    </location>
</feature>
<comment type="caution">
    <text evidence="2">The sequence shown here is derived from an EMBL/GenBank/DDBJ whole genome shotgun (WGS) entry which is preliminary data.</text>
</comment>
<accession>A0AAJ0MH01</accession>
<dbReference type="EMBL" id="JAUIQD010000002">
    <property type="protein sequence ID" value="KAK3358759.1"/>
    <property type="molecule type" value="Genomic_DNA"/>
</dbReference>
<reference evidence="2" key="1">
    <citation type="journal article" date="2023" name="Mol. Phylogenet. Evol.">
        <title>Genome-scale phylogeny and comparative genomics of the fungal order Sordariales.</title>
        <authorList>
            <person name="Hensen N."/>
            <person name="Bonometti L."/>
            <person name="Westerberg I."/>
            <person name="Brannstrom I.O."/>
            <person name="Guillou S."/>
            <person name="Cros-Aarteil S."/>
            <person name="Calhoun S."/>
            <person name="Haridas S."/>
            <person name="Kuo A."/>
            <person name="Mondo S."/>
            <person name="Pangilinan J."/>
            <person name="Riley R."/>
            <person name="LaButti K."/>
            <person name="Andreopoulos B."/>
            <person name="Lipzen A."/>
            <person name="Chen C."/>
            <person name="Yan M."/>
            <person name="Daum C."/>
            <person name="Ng V."/>
            <person name="Clum A."/>
            <person name="Steindorff A."/>
            <person name="Ohm R.A."/>
            <person name="Martin F."/>
            <person name="Silar P."/>
            <person name="Natvig D.O."/>
            <person name="Lalanne C."/>
            <person name="Gautier V."/>
            <person name="Ament-Velasquez S.L."/>
            <person name="Kruys A."/>
            <person name="Hutchinson M.I."/>
            <person name="Powell A.J."/>
            <person name="Barry K."/>
            <person name="Miller A.N."/>
            <person name="Grigoriev I.V."/>
            <person name="Debuchy R."/>
            <person name="Gladieux P."/>
            <person name="Hiltunen Thoren M."/>
            <person name="Johannesson H."/>
        </authorList>
    </citation>
    <scope>NUCLEOTIDE SEQUENCE</scope>
    <source>
        <strain evidence="2">CBS 955.72</strain>
    </source>
</reference>
<dbReference type="AlphaFoldDB" id="A0AAJ0MH01"/>
<evidence type="ECO:0000313" key="2">
    <source>
        <dbReference type="EMBL" id="KAK3358759.1"/>
    </source>
</evidence>
<gene>
    <name evidence="2" type="ORF">B0T25DRAFT_514433</name>
</gene>
<reference evidence="2" key="2">
    <citation type="submission" date="2023-06" db="EMBL/GenBank/DDBJ databases">
        <authorList>
            <consortium name="Lawrence Berkeley National Laboratory"/>
            <person name="Haridas S."/>
            <person name="Hensen N."/>
            <person name="Bonometti L."/>
            <person name="Westerberg I."/>
            <person name="Brannstrom I.O."/>
            <person name="Guillou S."/>
            <person name="Cros-Aarteil S."/>
            <person name="Calhoun S."/>
            <person name="Kuo A."/>
            <person name="Mondo S."/>
            <person name="Pangilinan J."/>
            <person name="Riley R."/>
            <person name="Labutti K."/>
            <person name="Andreopoulos B."/>
            <person name="Lipzen A."/>
            <person name="Chen C."/>
            <person name="Yanf M."/>
            <person name="Daum C."/>
            <person name="Ng V."/>
            <person name="Clum A."/>
            <person name="Steindorff A."/>
            <person name="Ohm R."/>
            <person name="Martin F."/>
            <person name="Silar P."/>
            <person name="Natvig D."/>
            <person name="Lalanne C."/>
            <person name="Gautier V."/>
            <person name="Ament-Velasquez S.L."/>
            <person name="Kruys A."/>
            <person name="Hutchinson M.I."/>
            <person name="Powell A.J."/>
            <person name="Barry K."/>
            <person name="Miller A.N."/>
            <person name="Grigoriev I.V."/>
            <person name="Debuchy R."/>
            <person name="Gladieux P."/>
            <person name="Thoren M.H."/>
            <person name="Johannesson H."/>
        </authorList>
    </citation>
    <scope>NUCLEOTIDE SEQUENCE</scope>
    <source>
        <strain evidence="2">CBS 955.72</strain>
    </source>
</reference>
<evidence type="ECO:0000256" key="1">
    <source>
        <dbReference type="SAM" id="MobiDB-lite"/>
    </source>
</evidence>
<feature type="compositionally biased region" description="Basic residues" evidence="1">
    <location>
        <begin position="69"/>
        <end position="78"/>
    </location>
</feature>
<proteinExistence type="predicted"/>
<evidence type="ECO:0000313" key="3">
    <source>
        <dbReference type="Proteomes" id="UP001275084"/>
    </source>
</evidence>
<dbReference type="Proteomes" id="UP001275084">
    <property type="component" value="Unassembled WGS sequence"/>
</dbReference>
<feature type="region of interest" description="Disordered" evidence="1">
    <location>
        <begin position="1"/>
        <end position="23"/>
    </location>
</feature>
<sequence>MAHYRSSSPRSRPVRISLGSGGSGSNLDHVGDYVARSLLPTMMNSSSRPMKVIMNFGHLTIEDDEPGAHHHHHHHRGARSSSPNAIIYNAPGCSLSLDKGDAGRASGSGVRRVATELVPVSDDGRRVVRRAVDRCLGCSTRQLVDTGGYCLECDAVISALLPREREYYHGHRSGAGRRGGWDAVRHIAPPNNTAYHWWRRDWRDVEREKERERVGDWRSGRWRRERRGEGKYAGYYGSDSDLGVW</sequence>
<protein>
    <submittedName>
        <fullName evidence="2">Uncharacterized protein</fullName>
    </submittedName>
</protein>
<name>A0AAJ0MH01_9PEZI</name>
<feature type="compositionally biased region" description="Low complexity" evidence="1">
    <location>
        <begin position="1"/>
        <end position="18"/>
    </location>
</feature>